<reference evidence="2 3" key="1">
    <citation type="submission" date="2015-08" db="EMBL/GenBank/DDBJ databases">
        <title>Next Generation Sequencing and Analysis of the Genome of Puccinia sorghi L Schw, the Causal Agent of Maize Common Rust.</title>
        <authorList>
            <person name="Rochi L."/>
            <person name="Burguener G."/>
            <person name="Darino M."/>
            <person name="Turjanski A."/>
            <person name="Kreff E."/>
            <person name="Dieguez M.J."/>
            <person name="Sacco F."/>
        </authorList>
    </citation>
    <scope>NUCLEOTIDE SEQUENCE [LARGE SCALE GENOMIC DNA]</scope>
    <source>
        <strain evidence="2 3">RO10H11247</strain>
    </source>
</reference>
<dbReference type="EMBL" id="LAVV01012783">
    <property type="protein sequence ID" value="KNZ46319.1"/>
    <property type="molecule type" value="Genomic_DNA"/>
</dbReference>
<comment type="caution">
    <text evidence="2">The sequence shown here is derived from an EMBL/GenBank/DDBJ whole genome shotgun (WGS) entry which is preliminary data.</text>
</comment>
<feature type="transmembrane region" description="Helical" evidence="1">
    <location>
        <begin position="45"/>
        <end position="66"/>
    </location>
</feature>
<keyword evidence="1" id="KW-0472">Membrane</keyword>
<keyword evidence="3" id="KW-1185">Reference proteome</keyword>
<gene>
    <name evidence="2" type="ORF">VP01_735g1</name>
</gene>
<dbReference type="VEuPathDB" id="FungiDB:VP01_735g1"/>
<sequence length="410" mass="45868">MHQTLQETDYFYIAIIQSEMSHVEQLGLNLNDETRKPRTRLCNPLFPTPVVFHPIVLSFSFILIQISIKIPTPLSVDWCAIVLSSLVRLRRVLTQLLLPQVLCVLRPLNLITAHAAFLETVTVRAVLTSGAHLFGRAHLSLILRLRQAVLKHVNCMKFQLHLRHNSLDRSPLPQRPDRVFFGLKCRLPSRLVSQPDALRHIHKWIPQALAALAFLPSGANLSSVNSISPIFAYCKAGSRIGVPEGSARRRSAYPGHHPGWSHQLPVMHAVEDDLATDIALPTDAIPDRMTGELEVIPDIGLHIVACGSPGRLTAVRSTRLHTSENDRRTGRPGTMIGMGSLSITKYLTYRSDWYRSHLHWPVPHSKSMCTSKTLPMEWQLTIGRCCLRWAWVVAHGGACKRGSCRAASRS</sequence>
<keyword evidence="1" id="KW-1133">Transmembrane helix</keyword>
<accession>A0A0L6UCM4</accession>
<dbReference type="Proteomes" id="UP000037035">
    <property type="component" value="Unassembled WGS sequence"/>
</dbReference>
<proteinExistence type="predicted"/>
<keyword evidence="1" id="KW-0812">Transmembrane</keyword>
<evidence type="ECO:0000313" key="2">
    <source>
        <dbReference type="EMBL" id="KNZ46319.1"/>
    </source>
</evidence>
<name>A0A0L6UCM4_9BASI</name>
<evidence type="ECO:0000256" key="1">
    <source>
        <dbReference type="SAM" id="Phobius"/>
    </source>
</evidence>
<evidence type="ECO:0000313" key="3">
    <source>
        <dbReference type="Proteomes" id="UP000037035"/>
    </source>
</evidence>
<organism evidence="2 3">
    <name type="scientific">Puccinia sorghi</name>
    <dbReference type="NCBI Taxonomy" id="27349"/>
    <lineage>
        <taxon>Eukaryota</taxon>
        <taxon>Fungi</taxon>
        <taxon>Dikarya</taxon>
        <taxon>Basidiomycota</taxon>
        <taxon>Pucciniomycotina</taxon>
        <taxon>Pucciniomycetes</taxon>
        <taxon>Pucciniales</taxon>
        <taxon>Pucciniaceae</taxon>
        <taxon>Puccinia</taxon>
    </lineage>
</organism>
<protein>
    <submittedName>
        <fullName evidence="2">Uncharacterized protein</fullName>
    </submittedName>
</protein>
<dbReference type="AlphaFoldDB" id="A0A0L6UCM4"/>